<reference evidence="1" key="2">
    <citation type="submission" date="2021-09" db="EMBL/GenBank/DDBJ databases">
        <authorList>
            <person name="Gilroy R."/>
        </authorList>
    </citation>
    <scope>NUCLEOTIDE SEQUENCE</scope>
    <source>
        <strain evidence="1">6966</strain>
    </source>
</reference>
<dbReference type="EMBL" id="DYVS01000149">
    <property type="protein sequence ID" value="HJF70851.1"/>
    <property type="molecule type" value="Genomic_DNA"/>
</dbReference>
<proteinExistence type="predicted"/>
<protein>
    <submittedName>
        <fullName evidence="1">Uncharacterized protein</fullName>
    </submittedName>
</protein>
<name>A0A921KYM0_9BACT</name>
<gene>
    <name evidence="1" type="ORF">K8V05_08880</name>
</gene>
<evidence type="ECO:0000313" key="1">
    <source>
        <dbReference type="EMBL" id="HJF70851.1"/>
    </source>
</evidence>
<accession>A0A921KYM0</accession>
<sequence length="288" mass="32451">MEFEITDNSCMFEMLLKRKIMGQCNDNSQLALRIHIKNSEPIQVSDFTASMNAIGSYFSSFAQKNGMSKELSNAKLCVSKITEGSIDIHLVELVSLSMIPFVENFNLIMEFAKNLKNVYDYFTSSSGEKPELTAKELQDLHDILSIPSKDQCGQMDIQVIKGDVNNVVYTGCTFNYIESNGTQNLIDKEIEIVKSVSEQDEIHTNQLMTMYQIRGINSNSGNKGIIEALNKKALNLLFESDGIKDQIINSKNNPLKKVFAVDVVIQNMNNKPFAYKIVKLLDVFDIED</sequence>
<evidence type="ECO:0000313" key="2">
    <source>
        <dbReference type="Proteomes" id="UP000742098"/>
    </source>
</evidence>
<reference evidence="1" key="1">
    <citation type="journal article" date="2021" name="PeerJ">
        <title>Extensive microbial diversity within the chicken gut microbiome revealed by metagenomics and culture.</title>
        <authorList>
            <person name="Gilroy R."/>
            <person name="Ravi A."/>
            <person name="Getino M."/>
            <person name="Pursley I."/>
            <person name="Horton D.L."/>
            <person name="Alikhan N.F."/>
            <person name="Baker D."/>
            <person name="Gharbi K."/>
            <person name="Hall N."/>
            <person name="Watson M."/>
            <person name="Adriaenssens E.M."/>
            <person name="Foster-Nyarko E."/>
            <person name="Jarju S."/>
            <person name="Secka A."/>
            <person name="Antonio M."/>
            <person name="Oren A."/>
            <person name="Chaudhuri R.R."/>
            <person name="La Ragione R."/>
            <person name="Hildebrand F."/>
            <person name="Pallen M.J."/>
        </authorList>
    </citation>
    <scope>NUCLEOTIDE SEQUENCE</scope>
    <source>
        <strain evidence="1">6966</strain>
    </source>
</reference>
<dbReference type="AlphaFoldDB" id="A0A921KYM0"/>
<comment type="caution">
    <text evidence="1">The sequence shown here is derived from an EMBL/GenBank/DDBJ whole genome shotgun (WGS) entry which is preliminary data.</text>
</comment>
<dbReference type="Proteomes" id="UP000742098">
    <property type="component" value="Unassembled WGS sequence"/>
</dbReference>
<organism evidence="1 2">
    <name type="scientific">Butyricimonas virosa</name>
    <dbReference type="NCBI Taxonomy" id="544645"/>
    <lineage>
        <taxon>Bacteria</taxon>
        <taxon>Pseudomonadati</taxon>
        <taxon>Bacteroidota</taxon>
        <taxon>Bacteroidia</taxon>
        <taxon>Bacteroidales</taxon>
        <taxon>Odoribacteraceae</taxon>
        <taxon>Butyricimonas</taxon>
    </lineage>
</organism>